<reference evidence="2" key="1">
    <citation type="submission" date="2021-02" db="EMBL/GenBank/DDBJ databases">
        <authorList>
            <person name="Palmer J.M."/>
        </authorList>
    </citation>
    <scope>NUCLEOTIDE SEQUENCE</scope>
    <source>
        <strain evidence="2">SCRP734</strain>
    </source>
</reference>
<feature type="compositionally biased region" description="Basic and acidic residues" evidence="1">
    <location>
        <begin position="366"/>
        <end position="379"/>
    </location>
</feature>
<accession>A0A8T1WGS2</accession>
<evidence type="ECO:0000256" key="1">
    <source>
        <dbReference type="SAM" id="MobiDB-lite"/>
    </source>
</evidence>
<organism evidence="2 3">
    <name type="scientific">Phytophthora pseudosyringae</name>
    <dbReference type="NCBI Taxonomy" id="221518"/>
    <lineage>
        <taxon>Eukaryota</taxon>
        <taxon>Sar</taxon>
        <taxon>Stramenopiles</taxon>
        <taxon>Oomycota</taxon>
        <taxon>Peronosporomycetes</taxon>
        <taxon>Peronosporales</taxon>
        <taxon>Peronosporaceae</taxon>
        <taxon>Phytophthora</taxon>
    </lineage>
</organism>
<feature type="region of interest" description="Disordered" evidence="1">
    <location>
        <begin position="246"/>
        <end position="287"/>
    </location>
</feature>
<evidence type="ECO:0000313" key="2">
    <source>
        <dbReference type="EMBL" id="KAG7391524.1"/>
    </source>
</evidence>
<feature type="region of interest" description="Disordered" evidence="1">
    <location>
        <begin position="1"/>
        <end position="23"/>
    </location>
</feature>
<feature type="compositionally biased region" description="Basic residues" evidence="1">
    <location>
        <begin position="334"/>
        <end position="347"/>
    </location>
</feature>
<dbReference type="AlphaFoldDB" id="A0A8T1WGS2"/>
<evidence type="ECO:0000313" key="3">
    <source>
        <dbReference type="Proteomes" id="UP000694044"/>
    </source>
</evidence>
<sequence length="456" mass="49512">MWDVRSEINASRKPEQRVRQEWSTRTTSAYCRLQFVACVAVGDEANTETGVFTVAYQRSEHHRVGRSGISGGQRQLRPRSRPRPPRRGHARCSLYGSPAKGSSPSSNLAARHPHGHPQDTANAAPRLSRASSVSKLLDSCDARGPTVLHSGLKCAGAAPGVCRLRARWSWSVYDRPGPVCYHPLSSTTHPPCSCQRFNRAEGPIQDFAFDAAVAQCSSWVKVAMLDAVSLSEEELGVLFGPASHGAAGTKLGPTPSRARVSSAPGKHAGKAKRAKTTTAKLSTATGGSSSGVLPARCGYRTGKCQNLQAIKRNGKLHKLCEFHRERANLNQKKLDRKKRMQRSKLSRVAHPTCESLSSASSVTSEDDTRSLDLEDRSPRTVESAVSSSVFVKPEPEPLPDEELSLPPTSLHEAPLVLGCEELAIFCSLMTFDGNHHRAPPRPPVRTPSCHYRTSIV</sequence>
<name>A0A8T1WGS2_9STRA</name>
<feature type="compositionally biased region" description="Basic and acidic residues" evidence="1">
    <location>
        <begin position="1"/>
        <end position="22"/>
    </location>
</feature>
<feature type="compositionally biased region" description="Low complexity" evidence="1">
    <location>
        <begin position="276"/>
        <end position="287"/>
    </location>
</feature>
<dbReference type="OrthoDB" id="67672at2759"/>
<feature type="region of interest" description="Disordered" evidence="1">
    <location>
        <begin position="331"/>
        <end position="402"/>
    </location>
</feature>
<dbReference type="EMBL" id="JAGDFM010000020">
    <property type="protein sequence ID" value="KAG7391524.1"/>
    <property type="molecule type" value="Genomic_DNA"/>
</dbReference>
<protein>
    <submittedName>
        <fullName evidence="2">Uncharacterized protein</fullName>
    </submittedName>
</protein>
<gene>
    <name evidence="2" type="ORF">PHYPSEUDO_004594</name>
</gene>
<proteinExistence type="predicted"/>
<keyword evidence="3" id="KW-1185">Reference proteome</keyword>
<comment type="caution">
    <text evidence="2">The sequence shown here is derived from an EMBL/GenBank/DDBJ whole genome shotgun (WGS) entry which is preliminary data.</text>
</comment>
<dbReference type="Proteomes" id="UP000694044">
    <property type="component" value="Unassembled WGS sequence"/>
</dbReference>
<feature type="compositionally biased region" description="Basic residues" evidence="1">
    <location>
        <begin position="76"/>
        <end position="90"/>
    </location>
</feature>
<feature type="region of interest" description="Disordered" evidence="1">
    <location>
        <begin position="63"/>
        <end position="128"/>
    </location>
</feature>